<dbReference type="AlphaFoldDB" id="A0A9P6TUQ5"/>
<dbReference type="Proteomes" id="UP000726737">
    <property type="component" value="Unassembled WGS sequence"/>
</dbReference>
<organism evidence="1 2">
    <name type="scientific">Mortierella polycephala</name>
    <dbReference type="NCBI Taxonomy" id="41804"/>
    <lineage>
        <taxon>Eukaryota</taxon>
        <taxon>Fungi</taxon>
        <taxon>Fungi incertae sedis</taxon>
        <taxon>Mucoromycota</taxon>
        <taxon>Mortierellomycotina</taxon>
        <taxon>Mortierellomycetes</taxon>
        <taxon>Mortierellales</taxon>
        <taxon>Mortierellaceae</taxon>
        <taxon>Mortierella</taxon>
    </lineage>
</organism>
<feature type="non-terminal residue" evidence="1">
    <location>
        <position position="139"/>
    </location>
</feature>
<dbReference type="EMBL" id="JAAAJA010002306">
    <property type="protein sequence ID" value="KAG0241606.1"/>
    <property type="molecule type" value="Genomic_DNA"/>
</dbReference>
<dbReference type="OrthoDB" id="4743193at2759"/>
<keyword evidence="2" id="KW-1185">Reference proteome</keyword>
<sequence length="139" mass="15058">MELVQASLDPSLRLATNAITAVEAKGLKLRYITERFGMHTPNVLSILNGLTSVNVSSSRDPSAIVSMIVSMLLILQNRKADYLQMISGIFLFSKGAPRRLIDVLSKAGMSVSHQSIMTGLKALTKDAHQTAKCVAKKES</sequence>
<evidence type="ECO:0000313" key="1">
    <source>
        <dbReference type="EMBL" id="KAG0241606.1"/>
    </source>
</evidence>
<name>A0A9P6TUQ5_9FUNG</name>
<reference evidence="1" key="1">
    <citation type="journal article" date="2020" name="Fungal Divers.">
        <title>Resolving the Mortierellaceae phylogeny through synthesis of multi-gene phylogenetics and phylogenomics.</title>
        <authorList>
            <person name="Vandepol N."/>
            <person name="Liber J."/>
            <person name="Desiro A."/>
            <person name="Na H."/>
            <person name="Kennedy M."/>
            <person name="Barry K."/>
            <person name="Grigoriev I.V."/>
            <person name="Miller A.N."/>
            <person name="O'Donnell K."/>
            <person name="Stajich J.E."/>
            <person name="Bonito G."/>
        </authorList>
    </citation>
    <scope>NUCLEOTIDE SEQUENCE</scope>
    <source>
        <strain evidence="1">KOD948</strain>
    </source>
</reference>
<proteinExistence type="predicted"/>
<accession>A0A9P6TUQ5</accession>
<evidence type="ECO:0000313" key="2">
    <source>
        <dbReference type="Proteomes" id="UP000726737"/>
    </source>
</evidence>
<protein>
    <submittedName>
        <fullName evidence="1">Uncharacterized protein</fullName>
    </submittedName>
</protein>
<gene>
    <name evidence="1" type="ORF">BG011_003499</name>
</gene>
<comment type="caution">
    <text evidence="1">The sequence shown here is derived from an EMBL/GenBank/DDBJ whole genome shotgun (WGS) entry which is preliminary data.</text>
</comment>